<accession>A0ABT4I557</accession>
<feature type="compositionally biased region" description="Low complexity" evidence="1">
    <location>
        <begin position="114"/>
        <end position="134"/>
    </location>
</feature>
<protein>
    <submittedName>
        <fullName evidence="2">Uncharacterized protein</fullName>
    </submittedName>
</protein>
<dbReference type="Proteomes" id="UP001067708">
    <property type="component" value="Unassembled WGS sequence"/>
</dbReference>
<keyword evidence="3" id="KW-1185">Reference proteome</keyword>
<feature type="region of interest" description="Disordered" evidence="1">
    <location>
        <begin position="99"/>
        <end position="151"/>
    </location>
</feature>
<feature type="compositionally biased region" description="Polar residues" evidence="1">
    <location>
        <begin position="101"/>
        <end position="113"/>
    </location>
</feature>
<sequence>MATIKKLEKQFDELSYSAQTHTLTIPGLNSIKSVTVNTGTVSYKVSGNTVTFTFGGGSYTRWVQSGGSYVPSENKVVTTSQTSSSNSFPSSISYNSGGFSGTLSRDGSPTQRLVSGSTGDSKSVSKSRSVSSGKMNSCPEAERSAERSLPSSISYNEGGYSGTLYQTGSVSFGACTRSGRNPDEYWSTTATATYSGTVTRPSTAVYSYT</sequence>
<dbReference type="EMBL" id="JAPTNG010000027">
    <property type="protein sequence ID" value="MCZ0833687.1"/>
    <property type="molecule type" value="Genomic_DNA"/>
</dbReference>
<gene>
    <name evidence="2" type="ORF">O0535_23565</name>
</gene>
<evidence type="ECO:0000313" key="3">
    <source>
        <dbReference type="Proteomes" id="UP001067708"/>
    </source>
</evidence>
<name>A0ABT4I557_9BACL</name>
<evidence type="ECO:0000256" key="1">
    <source>
        <dbReference type="SAM" id="MobiDB-lite"/>
    </source>
</evidence>
<comment type="caution">
    <text evidence="2">The sequence shown here is derived from an EMBL/GenBank/DDBJ whole genome shotgun (WGS) entry which is preliminary data.</text>
</comment>
<reference evidence="2" key="1">
    <citation type="submission" date="2022-09" db="EMBL/GenBank/DDBJ databases">
        <title>Genome analysis and characterization of larvicidal activity of Brevibacillus strains.</title>
        <authorList>
            <person name="Patrusheva E.V."/>
            <person name="Izotova A.O."/>
            <person name="Toshchakov S.V."/>
            <person name="Sineoky S.P."/>
        </authorList>
    </citation>
    <scope>NUCLEOTIDE SEQUENCE</scope>
    <source>
        <strain evidence="2">VKPM_B-13244</strain>
    </source>
</reference>
<organism evidence="2 3">
    <name type="scientific">Brevibacillus halotolerans</name>
    <dbReference type="NCBI Taxonomy" id="1507437"/>
    <lineage>
        <taxon>Bacteria</taxon>
        <taxon>Bacillati</taxon>
        <taxon>Bacillota</taxon>
        <taxon>Bacilli</taxon>
        <taxon>Bacillales</taxon>
        <taxon>Paenibacillaceae</taxon>
        <taxon>Brevibacillus</taxon>
    </lineage>
</organism>
<evidence type="ECO:0000313" key="2">
    <source>
        <dbReference type="EMBL" id="MCZ0833687.1"/>
    </source>
</evidence>
<dbReference type="RefSeq" id="WP_258418496.1">
    <property type="nucleotide sequence ID" value="NZ_JAPTNG010000027.1"/>
</dbReference>
<proteinExistence type="predicted"/>